<dbReference type="CDD" id="cd00174">
    <property type="entry name" value="SH3"/>
    <property type="match status" value="1"/>
</dbReference>
<feature type="region of interest" description="Disordered" evidence="8">
    <location>
        <begin position="510"/>
        <end position="663"/>
    </location>
</feature>
<feature type="compositionally biased region" description="Polar residues" evidence="8">
    <location>
        <begin position="522"/>
        <end position="562"/>
    </location>
</feature>
<dbReference type="PROSITE" id="PS50002">
    <property type="entry name" value="SH3"/>
    <property type="match status" value="1"/>
</dbReference>
<dbReference type="Pfam" id="PF00018">
    <property type="entry name" value="SH3_1"/>
    <property type="match status" value="1"/>
</dbReference>
<dbReference type="InterPro" id="IPR036028">
    <property type="entry name" value="SH3-like_dom_sf"/>
</dbReference>
<evidence type="ECO:0000259" key="10">
    <source>
        <dbReference type="PROSITE" id="PS51741"/>
    </source>
</evidence>
<dbReference type="Pfam" id="PF00611">
    <property type="entry name" value="FCH"/>
    <property type="match status" value="1"/>
</dbReference>
<evidence type="ECO:0000256" key="5">
    <source>
        <dbReference type="ARBA" id="ARBA00023212"/>
    </source>
</evidence>
<dbReference type="InterPro" id="IPR001452">
    <property type="entry name" value="SH3_domain"/>
</dbReference>
<dbReference type="PANTHER" id="PTHR23065:SF7">
    <property type="entry name" value="NOSTRIN, ISOFORM H"/>
    <property type="match status" value="1"/>
</dbReference>
<dbReference type="Proteomes" id="UP001473302">
    <property type="component" value="Unassembled WGS sequence"/>
</dbReference>
<feature type="region of interest" description="Disordered" evidence="8">
    <location>
        <begin position="364"/>
        <end position="436"/>
    </location>
</feature>
<reference evidence="11 12" key="1">
    <citation type="submission" date="2024-04" db="EMBL/GenBank/DDBJ databases">
        <title>genome sequences of Mucor flavus KT1a and Helicostylum pulchrum KT1b strains isolated from the surface of a dry-aged beef.</title>
        <authorList>
            <person name="Toyotome T."/>
            <person name="Hosono M."/>
            <person name="Torimaru M."/>
            <person name="Fukuda K."/>
            <person name="Mikami N."/>
        </authorList>
    </citation>
    <scope>NUCLEOTIDE SEQUENCE [LARGE SCALE GENOMIC DNA]</scope>
    <source>
        <strain evidence="11 12">KT1a</strain>
    </source>
</reference>
<evidence type="ECO:0000313" key="12">
    <source>
        <dbReference type="Proteomes" id="UP001473302"/>
    </source>
</evidence>
<evidence type="ECO:0000259" key="9">
    <source>
        <dbReference type="PROSITE" id="PS50002"/>
    </source>
</evidence>
<evidence type="ECO:0000256" key="1">
    <source>
        <dbReference type="ARBA" id="ARBA00004245"/>
    </source>
</evidence>
<evidence type="ECO:0008006" key="13">
    <source>
        <dbReference type="Google" id="ProtNLM"/>
    </source>
</evidence>
<dbReference type="PRINTS" id="PR00452">
    <property type="entry name" value="SH3DOMAIN"/>
</dbReference>
<keyword evidence="4" id="KW-0597">Phosphoprotein</keyword>
<evidence type="ECO:0000256" key="7">
    <source>
        <dbReference type="PROSITE-ProRule" id="PRU01077"/>
    </source>
</evidence>
<keyword evidence="3" id="KW-0963">Cytoplasm</keyword>
<evidence type="ECO:0000256" key="3">
    <source>
        <dbReference type="ARBA" id="ARBA00022490"/>
    </source>
</evidence>
<dbReference type="Gene3D" id="2.30.30.40">
    <property type="entry name" value="SH3 Domains"/>
    <property type="match status" value="1"/>
</dbReference>
<proteinExistence type="predicted"/>
<dbReference type="EMBL" id="BAABUK010000009">
    <property type="protein sequence ID" value="GAA5811206.1"/>
    <property type="molecule type" value="Genomic_DNA"/>
</dbReference>
<comment type="caution">
    <text evidence="11">The sequence shown here is derived from an EMBL/GenBank/DDBJ whole genome shotgun (WGS) entry which is preliminary data.</text>
</comment>
<keyword evidence="2 6" id="KW-0728">SH3 domain</keyword>
<sequence>MTTEASPINFSDNFWESLDKNGITILIERMRGAKQTCEKFKHAYESRALLEEEYGKTLLQIAQKQKISSTENGSSKHAMDTMQQQFQTVAESHLQLSSSLREKVVVPVSRLLNKQRILKKELQTSIQKLYNNRQVQANFVHRAHKRHNLEIEKANLLVQQQGSEKDKIATFKSASVTIDKLKKVYDEALQDLSTMVLEWNKEWVHTCQAFEQLELERLEFFKSNLSDCANLLITCHQGEIEACETINTEASKIDVVQDLIEFVNTNKSTSVIPSKFILHAYHEANQGTKFTQNDIDHEDQSESEDRASVNRKMSVSSVPETTQPVEPPQEDKVPVQTEPVMMVGVMEVYPSDEEGDEEEYEYVTESESEPESEVETVHEPAVMGKETPKIESQPQRPASQDEKVDRLMSAYQEMNRENAQTQSPPPSLLASKNNSFNNRRRVSFVETVPQETQESMVMKPVDPPRTLDRFNSFGMNYNQEEEFASSVDEAAFELDDMLRELDSKRIIRDGPEESVRYRTHNIKPTASISSPSLLQKQQQRRNNIPSAQYFPNPQSRRMSTIESPSYSRQSSISSQGYTDVYDPFDSLSSKETASPLNSNSSRRSSIGLGSIRGAGLINSSSSPPPTAQSIHDRMLKQSNDSIASPSSPSPVGSVKSVEQPPASYRSSKFIQEYHRNQAPSPDVVVPDRVAGFIDFAYALYDYEEQDEGEITFKEGDLLGVISKSDEDDEQGWWEASLLNPRNRRVIKTGLVPSNFLETVSK</sequence>
<evidence type="ECO:0000313" key="11">
    <source>
        <dbReference type="EMBL" id="GAA5811206.1"/>
    </source>
</evidence>
<dbReference type="SMART" id="SM00326">
    <property type="entry name" value="SH3"/>
    <property type="match status" value="1"/>
</dbReference>
<keyword evidence="5" id="KW-0206">Cytoskeleton</keyword>
<evidence type="ECO:0000256" key="8">
    <source>
        <dbReference type="SAM" id="MobiDB-lite"/>
    </source>
</evidence>
<feature type="compositionally biased region" description="Low complexity" evidence="8">
    <location>
        <begin position="638"/>
        <end position="657"/>
    </location>
</feature>
<gene>
    <name evidence="11" type="ORF">MFLAVUS_004637</name>
</gene>
<keyword evidence="7" id="KW-0175">Coiled coil</keyword>
<accession>A0ABP9YWG7</accession>
<feature type="compositionally biased region" description="Low complexity" evidence="8">
    <location>
        <begin position="563"/>
        <end position="574"/>
    </location>
</feature>
<dbReference type="PROSITE" id="PS51741">
    <property type="entry name" value="F_BAR"/>
    <property type="match status" value="1"/>
</dbReference>
<evidence type="ECO:0000256" key="2">
    <source>
        <dbReference type="ARBA" id="ARBA00022443"/>
    </source>
</evidence>
<feature type="region of interest" description="Disordered" evidence="8">
    <location>
        <begin position="288"/>
        <end position="331"/>
    </location>
</feature>
<evidence type="ECO:0000256" key="4">
    <source>
        <dbReference type="ARBA" id="ARBA00022553"/>
    </source>
</evidence>
<dbReference type="SUPFAM" id="SSF50044">
    <property type="entry name" value="SH3-domain"/>
    <property type="match status" value="1"/>
</dbReference>
<comment type="subcellular location">
    <subcellularLocation>
        <location evidence="1">Cytoplasm</location>
        <location evidence="1">Cytoskeleton</location>
    </subcellularLocation>
</comment>
<dbReference type="PANTHER" id="PTHR23065">
    <property type="entry name" value="PROLINE-SERINE-THREONINE PHOSPHATASE INTERACTING PROTEIN 1"/>
    <property type="match status" value="1"/>
</dbReference>
<feature type="compositionally biased region" description="Low complexity" evidence="8">
    <location>
        <begin position="593"/>
        <end position="617"/>
    </location>
</feature>
<feature type="domain" description="F-BAR" evidence="10">
    <location>
        <begin position="8"/>
        <end position="258"/>
    </location>
</feature>
<protein>
    <recommendedName>
        <fullName evidence="13">SH3 domain-containing protein</fullName>
    </recommendedName>
</protein>
<dbReference type="InterPro" id="IPR031160">
    <property type="entry name" value="F_BAR_dom"/>
</dbReference>
<name>A0ABP9YWG7_9FUNG</name>
<feature type="compositionally biased region" description="Basic and acidic residues" evidence="8">
    <location>
        <begin position="294"/>
        <end position="308"/>
    </location>
</feature>
<keyword evidence="12" id="KW-1185">Reference proteome</keyword>
<dbReference type="InterPro" id="IPR001060">
    <property type="entry name" value="FCH_dom"/>
</dbReference>
<organism evidence="11 12">
    <name type="scientific">Mucor flavus</name>
    <dbReference type="NCBI Taxonomy" id="439312"/>
    <lineage>
        <taxon>Eukaryota</taxon>
        <taxon>Fungi</taxon>
        <taxon>Fungi incertae sedis</taxon>
        <taxon>Mucoromycota</taxon>
        <taxon>Mucoromycotina</taxon>
        <taxon>Mucoromycetes</taxon>
        <taxon>Mucorales</taxon>
        <taxon>Mucorineae</taxon>
        <taxon>Mucoraceae</taxon>
        <taxon>Mucor</taxon>
    </lineage>
</organism>
<dbReference type="SUPFAM" id="SSF103657">
    <property type="entry name" value="BAR/IMD domain-like"/>
    <property type="match status" value="1"/>
</dbReference>
<evidence type="ECO:0000256" key="6">
    <source>
        <dbReference type="PROSITE-ProRule" id="PRU00192"/>
    </source>
</evidence>
<dbReference type="InterPro" id="IPR027267">
    <property type="entry name" value="AH/BAR_dom_sf"/>
</dbReference>
<dbReference type="SMART" id="SM00055">
    <property type="entry name" value="FCH"/>
    <property type="match status" value="1"/>
</dbReference>
<feature type="compositionally biased region" description="Acidic residues" evidence="8">
    <location>
        <begin position="364"/>
        <end position="374"/>
    </location>
</feature>
<dbReference type="Gene3D" id="1.20.1270.60">
    <property type="entry name" value="Arfaptin homology (AH) domain/BAR domain"/>
    <property type="match status" value="1"/>
</dbReference>
<feature type="domain" description="SH3" evidence="9">
    <location>
        <begin position="691"/>
        <end position="761"/>
    </location>
</feature>